<dbReference type="AlphaFoldDB" id="A0A183FLZ4"/>
<name>A0A183FLZ4_HELPZ</name>
<dbReference type="EMBL" id="UZAH01026128">
    <property type="protein sequence ID" value="VDO76005.1"/>
    <property type="molecule type" value="Genomic_DNA"/>
</dbReference>
<protein>
    <submittedName>
        <fullName evidence="1 3">Uncharacterized protein</fullName>
    </submittedName>
</protein>
<reference evidence="1 2" key="1">
    <citation type="submission" date="2018-11" db="EMBL/GenBank/DDBJ databases">
        <authorList>
            <consortium name="Pathogen Informatics"/>
        </authorList>
    </citation>
    <scope>NUCLEOTIDE SEQUENCE [LARGE SCALE GENOMIC DNA]</scope>
</reference>
<dbReference type="WBParaSite" id="HPBE_0000835101-mRNA-1">
    <property type="protein sequence ID" value="HPBE_0000835101-mRNA-1"/>
    <property type="gene ID" value="HPBE_0000835101"/>
</dbReference>
<proteinExistence type="predicted"/>
<accession>A0A183FLZ4</accession>
<keyword evidence="2" id="KW-1185">Reference proteome</keyword>
<dbReference type="Proteomes" id="UP000050761">
    <property type="component" value="Unassembled WGS sequence"/>
</dbReference>
<sequence>MLKTCFLRLSNHRLAEFAATSRPEKKQDCVEEGYKRPIHSTLFLVQELSIAGGWRTSVVGKLEKDVEDAMVDMDDATIGIEF</sequence>
<evidence type="ECO:0000313" key="3">
    <source>
        <dbReference type="WBParaSite" id="HPBE_0000835101-mRNA-1"/>
    </source>
</evidence>
<accession>A0A3P8BTI6</accession>
<evidence type="ECO:0000313" key="2">
    <source>
        <dbReference type="Proteomes" id="UP000050761"/>
    </source>
</evidence>
<gene>
    <name evidence="1" type="ORF">HPBE_LOCUS8352</name>
</gene>
<reference evidence="3" key="2">
    <citation type="submission" date="2019-09" db="UniProtKB">
        <authorList>
            <consortium name="WormBaseParasite"/>
        </authorList>
    </citation>
    <scope>IDENTIFICATION</scope>
</reference>
<evidence type="ECO:0000313" key="1">
    <source>
        <dbReference type="EMBL" id="VDO76005.1"/>
    </source>
</evidence>
<organism evidence="2 3">
    <name type="scientific">Heligmosomoides polygyrus</name>
    <name type="common">Parasitic roundworm</name>
    <dbReference type="NCBI Taxonomy" id="6339"/>
    <lineage>
        <taxon>Eukaryota</taxon>
        <taxon>Metazoa</taxon>
        <taxon>Ecdysozoa</taxon>
        <taxon>Nematoda</taxon>
        <taxon>Chromadorea</taxon>
        <taxon>Rhabditida</taxon>
        <taxon>Rhabditina</taxon>
        <taxon>Rhabditomorpha</taxon>
        <taxon>Strongyloidea</taxon>
        <taxon>Heligmosomidae</taxon>
        <taxon>Heligmosomoides</taxon>
    </lineage>
</organism>